<comment type="pathway">
    <text evidence="2">Siderophore biosynthesis; mycobactin biosynthesis.</text>
</comment>
<name>A0A6H9YKK4_9ACTN</name>
<dbReference type="Proteomes" id="UP000468735">
    <property type="component" value="Unassembled WGS sequence"/>
</dbReference>
<comment type="similarity">
    <text evidence="3">Belongs to the ATP-dependent AMP-binding enzyme family. MbtB subfamily.</text>
</comment>
<protein>
    <recommendedName>
        <fullName evidence="4">Phenyloxazoline synthase MbtB</fullName>
    </recommendedName>
    <alternativeName>
        <fullName evidence="8">Mycobactin synthetase protein B</fullName>
    </alternativeName>
</protein>
<dbReference type="OrthoDB" id="2472181at2"/>
<dbReference type="InterPro" id="IPR000873">
    <property type="entry name" value="AMP-dep_synth/lig_dom"/>
</dbReference>
<dbReference type="PROSITE" id="PS00012">
    <property type="entry name" value="PHOSPHOPANTETHEINE"/>
    <property type="match status" value="1"/>
</dbReference>
<feature type="domain" description="Carrier" evidence="10">
    <location>
        <begin position="1038"/>
        <end position="1113"/>
    </location>
</feature>
<evidence type="ECO:0000313" key="11">
    <source>
        <dbReference type="EMBL" id="KAB2339680.1"/>
    </source>
</evidence>
<evidence type="ECO:0000313" key="12">
    <source>
        <dbReference type="Proteomes" id="UP000468735"/>
    </source>
</evidence>
<reference evidence="11 12" key="1">
    <citation type="submission" date="2019-09" db="EMBL/GenBank/DDBJ databases">
        <title>Actinomadura physcomitrii sp. nov., a novel actinomycete isolated from moss [Physcomitrium sphaericum (Ludw) Fuernr].</title>
        <authorList>
            <person name="Zhuang X."/>
            <person name="Liu C."/>
        </authorList>
    </citation>
    <scope>NUCLEOTIDE SEQUENCE [LARGE SCALE GENOMIC DNA]</scope>
    <source>
        <strain evidence="11 12">HMC1</strain>
    </source>
</reference>
<dbReference type="InterPro" id="IPR045851">
    <property type="entry name" value="AMP-bd_C_sf"/>
</dbReference>
<evidence type="ECO:0000256" key="1">
    <source>
        <dbReference type="ARBA" id="ARBA00001957"/>
    </source>
</evidence>
<dbReference type="Pfam" id="PF00550">
    <property type="entry name" value="PP-binding"/>
    <property type="match status" value="1"/>
</dbReference>
<dbReference type="NCBIfam" id="TIGR01733">
    <property type="entry name" value="AA-adenyl-dom"/>
    <property type="match status" value="1"/>
</dbReference>
<sequence>MSPIQAPAPGLLEEIESRGLRITATGSDLRLQGPRERMDPELIGRIKANKAALISHLAAVAEAEERRFPLTQLQRVYLLGRDDIFEMGNVANHVYQELEGHWDLDRLETALAAVVRRHGMLRTTFTADGQIEEKKASSRVHVQIARHDLRNLAEKEQQRRLLQLRDELSHRKLPLDRAPLIAADVTILADDRMVLHISNDGLVMDGISAMLFMREWWDTYNGEPTEHEAAPFEAYIKAVETARTRPPAERSRAYWYERLDDLPAHPDLPLRTSPAELGTPTFVPRTVRLDEASWKRLKAHAVQRGLTPSGLLLAAYAETLAAWGAGSHFTVTTTVADRPPIHPHILDTIGAFSDTLLVEIALDHELAFADRAQAIQARLRRDLDHRHFSGIEVMREIGRRYGPVQARMPFTFNSAIGYPYKDLDGSAFELFGPRVHTVSQTPQVWVNVFAFEQHGGLVVQIDGVDDLFPENLLADLVQGYETLLRRLLDADAWAATTFDLLPPAQRARRAEANATAVEPSDEMLPDAFLAQAERTPDAPAIITSRQTLTYGELLAHARHGAAWLRQRGVERDELVGLVMTRGPEQIIGILATVMAGAAYLPVDAALPEQRRTYMLQDGRVRLVLTNATTTTTAETLTLDASQPPPPAEADVERQPDRSPDDLAYVLYTSGTTGDPKGVMVSHRSVVNVVTDCNTRFQIGPDDRFFGISAFNFDLSVYDVFGALSAGAAIVLPDHDRAIDASHWLELCGKAGVTVWNSVPAIVSLLHDQAVTSDDSGPRLASLRLIMMSGDRIPPALPAALRALKGDLTLVSLGGPTETTIWNILHPIGPEDDGSASIPYGRPNTGNRAYVLDPQRGQNMPDWVTGEIYAAGVGLARGYWRDEARTAERFTWDDRLNERLYRTGDLGRHLPSGEIEIVGRADHQIKVNGHRIEAGEVETRLAAIEGVHQAVVVRQEASRGDRLVAHLTAGAGGTAGTAERPSDSDLTKALRLHLPDYMIPSAYVWHEDLPLTRNGKVDRGRLITTASAAAPVTAAGGDAPSSDLEKQITALWATVLERADVPPDLPFGDLGGDSIAAATIATGVRKRYGITIPLHRLPEVATVRAMASYIEREGA</sequence>
<evidence type="ECO:0000256" key="5">
    <source>
        <dbReference type="ARBA" id="ARBA00022450"/>
    </source>
</evidence>
<dbReference type="SUPFAM" id="SSF47336">
    <property type="entry name" value="ACP-like"/>
    <property type="match status" value="1"/>
</dbReference>
<dbReference type="InterPro" id="IPR006162">
    <property type="entry name" value="Ppantetheine_attach_site"/>
</dbReference>
<evidence type="ECO:0000256" key="3">
    <source>
        <dbReference type="ARBA" id="ARBA00007380"/>
    </source>
</evidence>
<dbReference type="Gene3D" id="3.30.300.30">
    <property type="match status" value="1"/>
</dbReference>
<dbReference type="SUPFAM" id="SSF52777">
    <property type="entry name" value="CoA-dependent acyltransferases"/>
    <property type="match status" value="2"/>
</dbReference>
<dbReference type="InterPro" id="IPR020806">
    <property type="entry name" value="PKS_PP-bd"/>
</dbReference>
<dbReference type="Gene3D" id="3.30.559.30">
    <property type="entry name" value="Nonribosomal peptide synthetase, condensation domain"/>
    <property type="match status" value="1"/>
</dbReference>
<dbReference type="InterPro" id="IPR036736">
    <property type="entry name" value="ACP-like_sf"/>
</dbReference>
<evidence type="ECO:0000256" key="4">
    <source>
        <dbReference type="ARBA" id="ARBA00016743"/>
    </source>
</evidence>
<dbReference type="InterPro" id="IPR023213">
    <property type="entry name" value="CAT-like_dom_sf"/>
</dbReference>
<comment type="cofactor">
    <cofactor evidence="1">
        <name>pantetheine 4'-phosphate</name>
        <dbReference type="ChEBI" id="CHEBI:47942"/>
    </cofactor>
</comment>
<accession>A0A6H9YKK4</accession>
<dbReference type="RefSeq" id="WP_151570740.1">
    <property type="nucleotide sequence ID" value="NZ_WBMT01000034.1"/>
</dbReference>
<evidence type="ECO:0000259" key="10">
    <source>
        <dbReference type="PROSITE" id="PS50075"/>
    </source>
</evidence>
<dbReference type="Pfam" id="PF00501">
    <property type="entry name" value="AMP-binding"/>
    <property type="match status" value="1"/>
</dbReference>
<dbReference type="InterPro" id="IPR057737">
    <property type="entry name" value="Condensation_MtbB-like"/>
</dbReference>
<gene>
    <name evidence="11" type="ORF">F8566_47605</name>
</gene>
<keyword evidence="6" id="KW-0597">Phosphoprotein</keyword>
<dbReference type="Gene3D" id="3.40.50.12780">
    <property type="entry name" value="N-terminal domain of ligase-like"/>
    <property type="match status" value="1"/>
</dbReference>
<evidence type="ECO:0000256" key="7">
    <source>
        <dbReference type="ARBA" id="ARBA00022598"/>
    </source>
</evidence>
<evidence type="ECO:0000256" key="9">
    <source>
        <dbReference type="SAM" id="MobiDB-lite"/>
    </source>
</evidence>
<dbReference type="PROSITE" id="PS00455">
    <property type="entry name" value="AMP_BINDING"/>
    <property type="match status" value="1"/>
</dbReference>
<dbReference type="SMART" id="SM01294">
    <property type="entry name" value="PKS_PP_betabranch"/>
    <property type="match status" value="1"/>
</dbReference>
<dbReference type="InterPro" id="IPR009081">
    <property type="entry name" value="PP-bd_ACP"/>
</dbReference>
<evidence type="ECO:0000256" key="8">
    <source>
        <dbReference type="ARBA" id="ARBA00033440"/>
    </source>
</evidence>
<dbReference type="PRINTS" id="PR00154">
    <property type="entry name" value="AMPBINDING"/>
</dbReference>
<dbReference type="InterPro" id="IPR020845">
    <property type="entry name" value="AMP-binding_CS"/>
</dbReference>
<dbReference type="GO" id="GO:0031177">
    <property type="term" value="F:phosphopantetheine binding"/>
    <property type="evidence" value="ECO:0007669"/>
    <property type="project" value="InterPro"/>
</dbReference>
<organism evidence="11 12">
    <name type="scientific">Actinomadura rudentiformis</name>
    <dbReference type="NCBI Taxonomy" id="359158"/>
    <lineage>
        <taxon>Bacteria</taxon>
        <taxon>Bacillati</taxon>
        <taxon>Actinomycetota</taxon>
        <taxon>Actinomycetes</taxon>
        <taxon>Streptosporangiales</taxon>
        <taxon>Thermomonosporaceae</taxon>
        <taxon>Actinomadura</taxon>
    </lineage>
</organism>
<keyword evidence="5" id="KW-0596">Phosphopantetheine</keyword>
<dbReference type="FunFam" id="3.40.50.980:FF:000001">
    <property type="entry name" value="Non-ribosomal peptide synthetase"/>
    <property type="match status" value="1"/>
</dbReference>
<feature type="region of interest" description="Disordered" evidence="9">
    <location>
        <begin position="633"/>
        <end position="657"/>
    </location>
</feature>
<dbReference type="SMART" id="SM00823">
    <property type="entry name" value="PKS_PP"/>
    <property type="match status" value="1"/>
</dbReference>
<dbReference type="GO" id="GO:0008610">
    <property type="term" value="P:lipid biosynthetic process"/>
    <property type="evidence" value="ECO:0007669"/>
    <property type="project" value="UniProtKB-ARBA"/>
</dbReference>
<keyword evidence="7" id="KW-0436">Ligase</keyword>
<keyword evidence="12" id="KW-1185">Reference proteome</keyword>
<dbReference type="FunFam" id="3.40.50.12780:FF:000012">
    <property type="entry name" value="Non-ribosomal peptide synthetase"/>
    <property type="match status" value="1"/>
</dbReference>
<comment type="caution">
    <text evidence="11">The sequence shown here is derived from an EMBL/GenBank/DDBJ whole genome shotgun (WGS) entry which is preliminary data.</text>
</comment>
<dbReference type="CDD" id="cd19535">
    <property type="entry name" value="Cyc_NRPS"/>
    <property type="match status" value="1"/>
</dbReference>
<dbReference type="Pfam" id="PF13193">
    <property type="entry name" value="AMP-binding_C"/>
    <property type="match status" value="1"/>
</dbReference>
<dbReference type="GO" id="GO:0043041">
    <property type="term" value="P:amino acid activation for nonribosomal peptide biosynthetic process"/>
    <property type="evidence" value="ECO:0007669"/>
    <property type="project" value="TreeGrafter"/>
</dbReference>
<dbReference type="PANTHER" id="PTHR45527">
    <property type="entry name" value="NONRIBOSOMAL PEPTIDE SYNTHETASE"/>
    <property type="match status" value="1"/>
</dbReference>
<dbReference type="Gene3D" id="3.30.559.10">
    <property type="entry name" value="Chloramphenicol acetyltransferase-like domain"/>
    <property type="match status" value="1"/>
</dbReference>
<dbReference type="InterPro" id="IPR010071">
    <property type="entry name" value="AA_adenyl_dom"/>
</dbReference>
<dbReference type="InterPro" id="IPR020459">
    <property type="entry name" value="AMP-binding"/>
</dbReference>
<dbReference type="PROSITE" id="PS50075">
    <property type="entry name" value="CARRIER"/>
    <property type="match status" value="1"/>
</dbReference>
<dbReference type="GO" id="GO:0044550">
    <property type="term" value="P:secondary metabolite biosynthetic process"/>
    <property type="evidence" value="ECO:0007669"/>
    <property type="project" value="TreeGrafter"/>
</dbReference>
<dbReference type="Pfam" id="PF00668">
    <property type="entry name" value="Condensation"/>
    <property type="match status" value="1"/>
</dbReference>
<dbReference type="InterPro" id="IPR025110">
    <property type="entry name" value="AMP-bd_C"/>
</dbReference>
<dbReference type="InterPro" id="IPR001242">
    <property type="entry name" value="Condensation_dom"/>
</dbReference>
<evidence type="ECO:0000256" key="6">
    <source>
        <dbReference type="ARBA" id="ARBA00022553"/>
    </source>
</evidence>
<dbReference type="GO" id="GO:0005737">
    <property type="term" value="C:cytoplasm"/>
    <property type="evidence" value="ECO:0007669"/>
    <property type="project" value="TreeGrafter"/>
</dbReference>
<dbReference type="Gene3D" id="1.10.1200.10">
    <property type="entry name" value="ACP-like"/>
    <property type="match status" value="1"/>
</dbReference>
<proteinExistence type="inferred from homology"/>
<dbReference type="InterPro" id="IPR042099">
    <property type="entry name" value="ANL_N_sf"/>
</dbReference>
<dbReference type="EMBL" id="WBMT01000034">
    <property type="protein sequence ID" value="KAB2339680.1"/>
    <property type="molecule type" value="Genomic_DNA"/>
</dbReference>
<dbReference type="SUPFAM" id="SSF56801">
    <property type="entry name" value="Acetyl-CoA synthetase-like"/>
    <property type="match status" value="1"/>
</dbReference>
<dbReference type="Gene3D" id="1.10.10.1830">
    <property type="entry name" value="Non-ribosomal peptide synthase, adenylation domain"/>
    <property type="match status" value="1"/>
</dbReference>
<dbReference type="GO" id="GO:0016874">
    <property type="term" value="F:ligase activity"/>
    <property type="evidence" value="ECO:0007669"/>
    <property type="project" value="UniProtKB-KW"/>
</dbReference>
<evidence type="ECO:0000256" key="2">
    <source>
        <dbReference type="ARBA" id="ARBA00005102"/>
    </source>
</evidence>
<dbReference type="InterPro" id="IPR044894">
    <property type="entry name" value="TubC_N_sf"/>
</dbReference>
<dbReference type="AlphaFoldDB" id="A0A6H9YKK4"/>
<dbReference type="PANTHER" id="PTHR45527:SF10">
    <property type="entry name" value="PYOCHELIN SYNTHASE PCHF"/>
    <property type="match status" value="1"/>
</dbReference>